<dbReference type="AlphaFoldDB" id="A0A0S4QZ06"/>
<organism evidence="2 3">
    <name type="scientific">Parafrankia irregularis</name>
    <dbReference type="NCBI Taxonomy" id="795642"/>
    <lineage>
        <taxon>Bacteria</taxon>
        <taxon>Bacillati</taxon>
        <taxon>Actinomycetota</taxon>
        <taxon>Actinomycetes</taxon>
        <taxon>Frankiales</taxon>
        <taxon>Frankiaceae</taxon>
        <taxon>Parafrankia</taxon>
    </lineage>
</organism>
<keyword evidence="3" id="KW-1185">Reference proteome</keyword>
<dbReference type="EMBL" id="FAOZ01000047">
    <property type="protein sequence ID" value="CUU60759.1"/>
    <property type="molecule type" value="Genomic_DNA"/>
</dbReference>
<evidence type="ECO:0000313" key="3">
    <source>
        <dbReference type="Proteomes" id="UP000198802"/>
    </source>
</evidence>
<dbReference type="RefSeq" id="WP_091286163.1">
    <property type="nucleotide sequence ID" value="NZ_FAOZ01000047.1"/>
</dbReference>
<reference evidence="3" key="1">
    <citation type="submission" date="2015-11" db="EMBL/GenBank/DDBJ databases">
        <authorList>
            <person name="Varghese N."/>
        </authorList>
    </citation>
    <scope>NUCLEOTIDE SEQUENCE [LARGE SCALE GENOMIC DNA]</scope>
    <source>
        <strain evidence="3">DSM 45899</strain>
    </source>
</reference>
<sequence length="100" mass="10688">MDHTMNCGSIDMQTILPPHPAASWEPGNLGAYPLRITALLGERGEIILHIDTALTLGGGEEPPMSIYADDQEIYTSPTAAGGDCADPDHGHPVPWRTPSR</sequence>
<proteinExistence type="predicted"/>
<protein>
    <submittedName>
        <fullName evidence="2">Uncharacterized protein</fullName>
    </submittedName>
</protein>
<accession>A0A0S4QZ06</accession>
<feature type="region of interest" description="Disordered" evidence="1">
    <location>
        <begin position="76"/>
        <end position="100"/>
    </location>
</feature>
<evidence type="ECO:0000256" key="1">
    <source>
        <dbReference type="SAM" id="MobiDB-lite"/>
    </source>
</evidence>
<gene>
    <name evidence="2" type="ORF">Ga0074812_1475</name>
</gene>
<name>A0A0S4QZ06_9ACTN</name>
<evidence type="ECO:0000313" key="2">
    <source>
        <dbReference type="EMBL" id="CUU60759.1"/>
    </source>
</evidence>
<dbReference type="Proteomes" id="UP000198802">
    <property type="component" value="Unassembled WGS sequence"/>
</dbReference>